<evidence type="ECO:0000313" key="3">
    <source>
        <dbReference type="Proteomes" id="UP001183390"/>
    </source>
</evidence>
<dbReference type="EMBL" id="JAVREP010000029">
    <property type="protein sequence ID" value="MDT0331844.1"/>
    <property type="molecule type" value="Genomic_DNA"/>
</dbReference>
<gene>
    <name evidence="2" type="ORF">RM479_25845</name>
</gene>
<evidence type="ECO:0000313" key="2">
    <source>
        <dbReference type="EMBL" id="MDT0331844.1"/>
    </source>
</evidence>
<protein>
    <recommendedName>
        <fullName evidence="4">Helix-turn-helix domain-containing protein</fullName>
    </recommendedName>
</protein>
<dbReference type="RefSeq" id="WP_311514300.1">
    <property type="nucleotide sequence ID" value="NZ_JAVREP010000029.1"/>
</dbReference>
<organism evidence="2 3">
    <name type="scientific">Nocardiopsis lambiniae</name>
    <dbReference type="NCBI Taxonomy" id="3075539"/>
    <lineage>
        <taxon>Bacteria</taxon>
        <taxon>Bacillati</taxon>
        <taxon>Actinomycetota</taxon>
        <taxon>Actinomycetes</taxon>
        <taxon>Streptosporangiales</taxon>
        <taxon>Nocardiopsidaceae</taxon>
        <taxon>Nocardiopsis</taxon>
    </lineage>
</organism>
<name>A0ABU2MGL2_9ACTN</name>
<proteinExistence type="predicted"/>
<keyword evidence="3" id="KW-1185">Reference proteome</keyword>
<evidence type="ECO:0000256" key="1">
    <source>
        <dbReference type="SAM" id="MobiDB-lite"/>
    </source>
</evidence>
<sequence>MEGIGFVPAIWVLEALRKGLFPTTRAHTAAAIIADAADLDGRWCFLRLRTLAARSGGTLSESTAKRALKDLVAAGLVRKLSREERHAFFAADLASGRFRADLLPDVLELLIPADAFKGPVLEEINEVRARLGEEPLTPQSRPEPTTGHIDPSREVKMTCGEGSTWPEDPFSSDPCPEDPSPTSVRGRQTPGRAAVAPPWALALLARIPDGALRFPVRDRAALARRLVALRATGVTEDELTRVLTGWEDTVRPFAALRERLASPETVRAWNDHALGTVIEGAFEGDAFSRPPTFVLDSTGRAADTCPEHPSVRNVPGGACALCGGVCRSEPNEIVHPRRPSAGVLVGTFGGTSVDDAFTRPKCEDERCNADRTSPRYRTVLRLDPTGAGVIAVPCPTCGHRTASEAAA</sequence>
<dbReference type="Proteomes" id="UP001183390">
    <property type="component" value="Unassembled WGS sequence"/>
</dbReference>
<reference evidence="3" key="1">
    <citation type="submission" date="2023-07" db="EMBL/GenBank/DDBJ databases">
        <title>30 novel species of actinomycetes from the DSMZ collection.</title>
        <authorList>
            <person name="Nouioui I."/>
        </authorList>
    </citation>
    <scope>NUCLEOTIDE SEQUENCE [LARGE SCALE GENOMIC DNA]</scope>
    <source>
        <strain evidence="3">DSM 44743</strain>
    </source>
</reference>
<comment type="caution">
    <text evidence="2">The sequence shown here is derived from an EMBL/GenBank/DDBJ whole genome shotgun (WGS) entry which is preliminary data.</text>
</comment>
<accession>A0ABU2MGL2</accession>
<evidence type="ECO:0008006" key="4">
    <source>
        <dbReference type="Google" id="ProtNLM"/>
    </source>
</evidence>
<feature type="region of interest" description="Disordered" evidence="1">
    <location>
        <begin position="132"/>
        <end position="191"/>
    </location>
</feature>